<feature type="transmembrane region" description="Helical" evidence="1">
    <location>
        <begin position="45"/>
        <end position="66"/>
    </location>
</feature>
<evidence type="ECO:0000256" key="1">
    <source>
        <dbReference type="SAM" id="Phobius"/>
    </source>
</evidence>
<dbReference type="EMBL" id="AP019782">
    <property type="protein sequence ID" value="BBL70685.1"/>
    <property type="molecule type" value="Genomic_DNA"/>
</dbReference>
<protein>
    <submittedName>
        <fullName evidence="2">Uncharacterized protein</fullName>
    </submittedName>
</protein>
<keyword evidence="1" id="KW-1133">Transmembrane helix</keyword>
<name>A0A8D4VMQ4_9GAMM</name>
<keyword evidence="1" id="KW-0812">Transmembrane</keyword>
<gene>
    <name evidence="2" type="ORF">MoryE10_12910</name>
</gene>
<accession>A0A8D4VMQ4</accession>
<dbReference type="RefSeq" id="WP_054773139.1">
    <property type="nucleotide sequence ID" value="NZ_AP019782.1"/>
</dbReference>
<evidence type="ECO:0000313" key="3">
    <source>
        <dbReference type="Proteomes" id="UP000824988"/>
    </source>
</evidence>
<dbReference type="AlphaFoldDB" id="A0A8D4VMQ4"/>
<keyword evidence="3" id="KW-1185">Reference proteome</keyword>
<sequence length="113" mass="12614">MNINVFLIRLMQFITFALFIFAALVYAGVFLLVPLDILFQGTRVLHGMGFPVVLAFLGAGAALGWLGKKVWEMPALWQLVLDIGMQLVAHGREQIKRYDDVLASYQTSSPQSK</sequence>
<organism evidence="2 3">
    <name type="scientific">Methylogaea oryzae</name>
    <dbReference type="NCBI Taxonomy" id="1295382"/>
    <lineage>
        <taxon>Bacteria</taxon>
        <taxon>Pseudomonadati</taxon>
        <taxon>Pseudomonadota</taxon>
        <taxon>Gammaproteobacteria</taxon>
        <taxon>Methylococcales</taxon>
        <taxon>Methylococcaceae</taxon>
        <taxon>Methylogaea</taxon>
    </lineage>
</organism>
<dbReference type="KEGG" id="moz:MoryE10_12910"/>
<evidence type="ECO:0000313" key="2">
    <source>
        <dbReference type="EMBL" id="BBL70685.1"/>
    </source>
</evidence>
<proteinExistence type="predicted"/>
<feature type="transmembrane region" description="Helical" evidence="1">
    <location>
        <begin position="12"/>
        <end position="33"/>
    </location>
</feature>
<reference evidence="2" key="1">
    <citation type="submission" date="2019-06" db="EMBL/GenBank/DDBJ databases">
        <title>Complete genome sequence of Methylogaea oryzae strain JCM16910.</title>
        <authorList>
            <person name="Asakawa S."/>
        </authorList>
    </citation>
    <scope>NUCLEOTIDE SEQUENCE</scope>
    <source>
        <strain evidence="2">E10</strain>
    </source>
</reference>
<dbReference type="Proteomes" id="UP000824988">
    <property type="component" value="Chromosome"/>
</dbReference>
<keyword evidence="1" id="KW-0472">Membrane</keyword>